<dbReference type="AlphaFoldDB" id="A0A430QXV1"/>
<sequence length="340" mass="37647">MKVQAQAFRSALKHLPTPRLLDYVNFDGVKVWTGALDLEVEVRVGDTPFPPIALPRKPLLDLLEGMEEEEVEFTRGEEDKLFLRVGRFGGELHGAPPIKLHILKSLTREVLRSGEDLLEALLKALSLGKTLLEVGEEKVRVVATDGYRIHIYTLPAQGHVEKNYLIPNQVKEALKTLEGPVVLHEAGSMNALVLEAQNGRVGFPLTKDQFPPYASVFPTQPPVNTLIAERKALQSALKRALLVAHPEDHSIHLQVEDEGLKVQALDHTHTPASEEVVPGEGQGEVRVNGKFLLQALEECKEERVHLHLHSGPRSPLLEIREEGFYALMAGLKTATPQNPS</sequence>
<gene>
    <name evidence="10" type="ORF">CSW47_14740</name>
</gene>
<comment type="subcellular location">
    <subcellularLocation>
        <location evidence="1">Cytoplasm</location>
    </subcellularLocation>
</comment>
<keyword evidence="5" id="KW-0548">Nucleotidyltransferase</keyword>
<dbReference type="GO" id="GO:0003887">
    <property type="term" value="F:DNA-directed DNA polymerase activity"/>
    <property type="evidence" value="ECO:0007669"/>
    <property type="project" value="UniProtKB-KW"/>
</dbReference>
<dbReference type="RefSeq" id="WP_015717483.1">
    <property type="nucleotide sequence ID" value="NZ_PELP01000561.1"/>
</dbReference>
<dbReference type="Pfam" id="PF02768">
    <property type="entry name" value="DNA_pol3_beta_3"/>
    <property type="match status" value="1"/>
</dbReference>
<keyword evidence="8" id="KW-0238">DNA-binding</keyword>
<dbReference type="CDD" id="cd00140">
    <property type="entry name" value="beta_clamp"/>
    <property type="match status" value="1"/>
</dbReference>
<evidence type="ECO:0000256" key="1">
    <source>
        <dbReference type="ARBA" id="ARBA00004496"/>
    </source>
</evidence>
<evidence type="ECO:0000313" key="11">
    <source>
        <dbReference type="Proteomes" id="UP000286734"/>
    </source>
</evidence>
<comment type="caution">
    <text evidence="10">The sequence shown here is derived from an EMBL/GenBank/DDBJ whole genome shotgun (WGS) entry which is preliminary data.</text>
</comment>
<dbReference type="InterPro" id="IPR022635">
    <property type="entry name" value="DNA_polIII_beta_C"/>
</dbReference>
<dbReference type="Gene3D" id="3.70.10.10">
    <property type="match status" value="1"/>
</dbReference>
<keyword evidence="7" id="KW-0239">DNA-directed DNA polymerase</keyword>
<reference evidence="10 11" key="1">
    <citation type="journal article" date="2019" name="Extremophiles">
        <title>Biogeography of thermophiles and predominance of Thermus scotoductus in domestic water heaters.</title>
        <authorList>
            <person name="Wilpiszeski R.L."/>
            <person name="Zhang Z."/>
            <person name="House C.H."/>
        </authorList>
    </citation>
    <scope>NUCLEOTIDE SEQUENCE [LARGE SCALE GENOMIC DNA]</scope>
    <source>
        <strain evidence="10 11">34_S34</strain>
    </source>
</reference>
<dbReference type="SMART" id="SM00480">
    <property type="entry name" value="POL3Bc"/>
    <property type="match status" value="1"/>
</dbReference>
<evidence type="ECO:0000313" key="10">
    <source>
        <dbReference type="EMBL" id="RTG99947.1"/>
    </source>
</evidence>
<evidence type="ECO:0000256" key="6">
    <source>
        <dbReference type="ARBA" id="ARBA00022705"/>
    </source>
</evidence>
<evidence type="ECO:0000256" key="8">
    <source>
        <dbReference type="ARBA" id="ARBA00023125"/>
    </source>
</evidence>
<name>A0A430QXV1_THESC</name>
<dbReference type="GO" id="GO:0003677">
    <property type="term" value="F:DNA binding"/>
    <property type="evidence" value="ECO:0007669"/>
    <property type="project" value="UniProtKB-KW"/>
</dbReference>
<keyword evidence="6" id="KW-0235">DNA replication</keyword>
<dbReference type="GO" id="GO:0009360">
    <property type="term" value="C:DNA polymerase III complex"/>
    <property type="evidence" value="ECO:0007669"/>
    <property type="project" value="InterPro"/>
</dbReference>
<dbReference type="Gene3D" id="3.10.150.10">
    <property type="entry name" value="DNA Polymerase III, subunit A, domain 2"/>
    <property type="match status" value="1"/>
</dbReference>
<dbReference type="InterPro" id="IPR046938">
    <property type="entry name" value="DNA_clamp_sf"/>
</dbReference>
<dbReference type="EMBL" id="PELP01000561">
    <property type="protein sequence ID" value="RTG99947.1"/>
    <property type="molecule type" value="Genomic_DNA"/>
</dbReference>
<dbReference type="InterPro" id="IPR001001">
    <property type="entry name" value="DNA_polIII_beta"/>
</dbReference>
<proteinExistence type="inferred from homology"/>
<keyword evidence="3" id="KW-0963">Cytoplasm</keyword>
<evidence type="ECO:0000256" key="7">
    <source>
        <dbReference type="ARBA" id="ARBA00022932"/>
    </source>
</evidence>
<evidence type="ECO:0000259" key="9">
    <source>
        <dbReference type="Pfam" id="PF02768"/>
    </source>
</evidence>
<dbReference type="GO" id="GO:0008408">
    <property type="term" value="F:3'-5' exonuclease activity"/>
    <property type="evidence" value="ECO:0007669"/>
    <property type="project" value="InterPro"/>
</dbReference>
<comment type="similarity">
    <text evidence="2">Belongs to the beta sliding clamp family.</text>
</comment>
<evidence type="ECO:0000256" key="4">
    <source>
        <dbReference type="ARBA" id="ARBA00022679"/>
    </source>
</evidence>
<evidence type="ECO:0000256" key="5">
    <source>
        <dbReference type="ARBA" id="ARBA00022695"/>
    </source>
</evidence>
<protein>
    <recommendedName>
        <fullName evidence="9">DNA polymerase III beta sliding clamp C-terminal domain-containing protein</fullName>
    </recommendedName>
</protein>
<accession>A0A430QXV1</accession>
<feature type="domain" description="DNA polymerase III beta sliding clamp C-terminal" evidence="9">
    <location>
        <begin position="215"/>
        <end position="318"/>
    </location>
</feature>
<evidence type="ECO:0000256" key="3">
    <source>
        <dbReference type="ARBA" id="ARBA00022490"/>
    </source>
</evidence>
<dbReference type="PANTHER" id="PTHR30478:SF0">
    <property type="entry name" value="BETA SLIDING CLAMP"/>
    <property type="match status" value="1"/>
</dbReference>
<dbReference type="PANTHER" id="PTHR30478">
    <property type="entry name" value="DNA POLYMERASE III SUBUNIT BETA"/>
    <property type="match status" value="1"/>
</dbReference>
<dbReference type="GO" id="GO:0006271">
    <property type="term" value="P:DNA strand elongation involved in DNA replication"/>
    <property type="evidence" value="ECO:0007669"/>
    <property type="project" value="TreeGrafter"/>
</dbReference>
<keyword evidence="4" id="KW-0808">Transferase</keyword>
<dbReference type="GO" id="GO:0005737">
    <property type="term" value="C:cytoplasm"/>
    <property type="evidence" value="ECO:0007669"/>
    <property type="project" value="UniProtKB-SubCell"/>
</dbReference>
<dbReference type="SUPFAM" id="SSF55979">
    <property type="entry name" value="DNA clamp"/>
    <property type="match status" value="2"/>
</dbReference>
<evidence type="ECO:0000256" key="2">
    <source>
        <dbReference type="ARBA" id="ARBA00010752"/>
    </source>
</evidence>
<dbReference type="Proteomes" id="UP000286734">
    <property type="component" value="Unassembled WGS sequence"/>
</dbReference>
<organism evidence="10 11">
    <name type="scientific">Thermus scotoductus</name>
    <dbReference type="NCBI Taxonomy" id="37636"/>
    <lineage>
        <taxon>Bacteria</taxon>
        <taxon>Thermotogati</taxon>
        <taxon>Deinococcota</taxon>
        <taxon>Deinococci</taxon>
        <taxon>Thermales</taxon>
        <taxon>Thermaceae</taxon>
        <taxon>Thermus</taxon>
    </lineage>
</organism>